<evidence type="ECO:0000313" key="8">
    <source>
        <dbReference type="EMBL" id="MDK3074567.1"/>
    </source>
</evidence>
<feature type="transmembrane region" description="Helical" evidence="7">
    <location>
        <begin position="235"/>
        <end position="252"/>
    </location>
</feature>
<feature type="transmembrane region" description="Helical" evidence="7">
    <location>
        <begin position="323"/>
        <end position="342"/>
    </location>
</feature>
<keyword evidence="4 7" id="KW-0812">Transmembrane</keyword>
<feature type="transmembrane region" description="Helical" evidence="7">
    <location>
        <begin position="363"/>
        <end position="383"/>
    </location>
</feature>
<protein>
    <submittedName>
        <fullName evidence="8">Lipopolysaccharide biosynthesis protein</fullName>
    </submittedName>
</protein>
<gene>
    <name evidence="8" type="ORF">QO034_15840</name>
</gene>
<comment type="similarity">
    <text evidence="2">Belongs to the polysaccharide synthase family.</text>
</comment>
<feature type="transmembrane region" description="Helical" evidence="7">
    <location>
        <begin position="395"/>
        <end position="418"/>
    </location>
</feature>
<dbReference type="CDD" id="cd13127">
    <property type="entry name" value="MATE_tuaB_like"/>
    <property type="match status" value="1"/>
</dbReference>
<organism evidence="8 9">
    <name type="scientific">Sedimentitalea xiamensis</name>
    <dbReference type="NCBI Taxonomy" id="3050037"/>
    <lineage>
        <taxon>Bacteria</taxon>
        <taxon>Pseudomonadati</taxon>
        <taxon>Pseudomonadota</taxon>
        <taxon>Alphaproteobacteria</taxon>
        <taxon>Rhodobacterales</taxon>
        <taxon>Paracoccaceae</taxon>
        <taxon>Sedimentitalea</taxon>
    </lineage>
</organism>
<keyword evidence="3" id="KW-1003">Cell membrane</keyword>
<evidence type="ECO:0000313" key="9">
    <source>
        <dbReference type="Proteomes" id="UP001227126"/>
    </source>
</evidence>
<keyword evidence="6 7" id="KW-0472">Membrane</keyword>
<keyword evidence="5 7" id="KW-1133">Transmembrane helix</keyword>
<feature type="transmembrane region" description="Helical" evidence="7">
    <location>
        <begin position="292"/>
        <end position="311"/>
    </location>
</feature>
<feature type="transmembrane region" description="Helical" evidence="7">
    <location>
        <begin position="425"/>
        <end position="447"/>
    </location>
</feature>
<evidence type="ECO:0000256" key="3">
    <source>
        <dbReference type="ARBA" id="ARBA00022475"/>
    </source>
</evidence>
<keyword evidence="9" id="KW-1185">Reference proteome</keyword>
<evidence type="ECO:0000256" key="2">
    <source>
        <dbReference type="ARBA" id="ARBA00007430"/>
    </source>
</evidence>
<evidence type="ECO:0000256" key="1">
    <source>
        <dbReference type="ARBA" id="ARBA00004651"/>
    </source>
</evidence>
<comment type="caution">
    <text evidence="8">The sequence shown here is derived from an EMBL/GenBank/DDBJ whole genome shotgun (WGS) entry which is preliminary data.</text>
</comment>
<name>A0ABT7FHF7_9RHOB</name>
<evidence type="ECO:0000256" key="7">
    <source>
        <dbReference type="SAM" id="Phobius"/>
    </source>
</evidence>
<proteinExistence type="inferred from homology"/>
<dbReference type="EMBL" id="JASNJE010000021">
    <property type="protein sequence ID" value="MDK3074567.1"/>
    <property type="molecule type" value="Genomic_DNA"/>
</dbReference>
<feature type="transmembrane region" description="Helical" evidence="7">
    <location>
        <begin position="179"/>
        <end position="198"/>
    </location>
</feature>
<dbReference type="Proteomes" id="UP001227126">
    <property type="component" value="Unassembled WGS sequence"/>
</dbReference>
<comment type="subcellular location">
    <subcellularLocation>
        <location evidence="1">Cell membrane</location>
        <topology evidence="1">Multi-pass membrane protein</topology>
    </subcellularLocation>
</comment>
<feature type="transmembrane region" description="Helical" evidence="7">
    <location>
        <begin position="20"/>
        <end position="42"/>
    </location>
</feature>
<dbReference type="RefSeq" id="WP_284486497.1">
    <property type="nucleotide sequence ID" value="NZ_JASNJE010000021.1"/>
</dbReference>
<feature type="transmembrane region" description="Helical" evidence="7">
    <location>
        <begin position="86"/>
        <end position="109"/>
    </location>
</feature>
<evidence type="ECO:0000256" key="5">
    <source>
        <dbReference type="ARBA" id="ARBA00022989"/>
    </source>
</evidence>
<evidence type="ECO:0000256" key="4">
    <source>
        <dbReference type="ARBA" id="ARBA00022692"/>
    </source>
</evidence>
<reference evidence="8 9" key="1">
    <citation type="submission" date="2023-05" db="EMBL/GenBank/DDBJ databases">
        <title>Sedimentitalea sp. nov. JM2-8.</title>
        <authorList>
            <person name="Huang J."/>
        </authorList>
    </citation>
    <scope>NUCLEOTIDE SEQUENCE [LARGE SCALE GENOMIC DNA]</scope>
    <source>
        <strain evidence="8 9">JM2-8</strain>
    </source>
</reference>
<dbReference type="PANTHER" id="PTHR30250">
    <property type="entry name" value="PST FAMILY PREDICTED COLANIC ACID TRANSPORTER"/>
    <property type="match status" value="1"/>
</dbReference>
<feature type="transmembrane region" description="Helical" evidence="7">
    <location>
        <begin position="210"/>
        <end position="229"/>
    </location>
</feature>
<sequence>MIETRRADLSAGHVVRGALVSLGGSLGSRLLGFLAIAILARLLLPHDFGIVATAMIFIGLCRTLMSRQFHLALIRLPEVDRSHYDTAFTLTLIWGLVTACGLFLGAGLLAQVMATPEIEPVLRVMALALLLEGLQSPVFARFERNIDMRPAVILDWTAKLAQYVVSIGLALLWHSYWALVLGFLAFTLAHITLSYVFAPYHPRLSFAHARAFLAFGGWLSGTGLAGYAINFSDVTLIAMRLGSASVGIYNLAAEMVRMASDYLAMPLSRAIYPGLSAVAHDRTRMRLAFLDAIEVSLGLMLPIGVGLGLAAPEVVRLVLGANWMGAVPVIQILAPAAGFACVSHAAQSIVMADGRTRAMFARNVTVAVIQLPLILAGIIWAGLPGAACGRAAGMLMQGMLSLVIAAPLAGVTSARLLLTPYRSIVACVLMACGVIWLDQVVLIPAAAPLLIGLGAKIATGVVIYVLCHLGLWILSGRPRGFEHFLLARLMPALRRA</sequence>
<dbReference type="InterPro" id="IPR050833">
    <property type="entry name" value="Poly_Biosynth_Transport"/>
</dbReference>
<evidence type="ECO:0000256" key="6">
    <source>
        <dbReference type="ARBA" id="ARBA00023136"/>
    </source>
</evidence>
<dbReference type="PANTHER" id="PTHR30250:SF10">
    <property type="entry name" value="LIPOPOLYSACCHARIDE BIOSYNTHESIS PROTEIN WZXC"/>
    <property type="match status" value="1"/>
</dbReference>
<accession>A0ABT7FHF7</accession>
<feature type="transmembrane region" description="Helical" evidence="7">
    <location>
        <begin position="48"/>
        <end position="65"/>
    </location>
</feature>
<dbReference type="Pfam" id="PF13440">
    <property type="entry name" value="Polysacc_synt_3"/>
    <property type="match status" value="1"/>
</dbReference>
<feature type="transmembrane region" description="Helical" evidence="7">
    <location>
        <begin position="453"/>
        <end position="474"/>
    </location>
</feature>